<accession>A0A090QMG2</accession>
<feature type="domain" description="MmgE/PrpD N-terminal" evidence="1">
    <location>
        <begin position="2"/>
        <end position="64"/>
    </location>
</feature>
<dbReference type="eggNOG" id="COG2079">
    <property type="taxonomic scope" value="Bacteria"/>
</dbReference>
<organism evidence="2 3">
    <name type="scientific">Photobacterium aphoticum</name>
    <dbReference type="NCBI Taxonomy" id="754436"/>
    <lineage>
        <taxon>Bacteria</taxon>
        <taxon>Pseudomonadati</taxon>
        <taxon>Pseudomonadota</taxon>
        <taxon>Gammaproteobacteria</taxon>
        <taxon>Vibrionales</taxon>
        <taxon>Vibrionaceae</taxon>
        <taxon>Photobacterium</taxon>
    </lineage>
</organism>
<evidence type="ECO:0000313" key="3">
    <source>
        <dbReference type="Proteomes" id="UP000029227"/>
    </source>
</evidence>
<name>A0A090QMG2_9GAMM</name>
<dbReference type="Proteomes" id="UP000029227">
    <property type="component" value="Unassembled WGS sequence"/>
</dbReference>
<dbReference type="GO" id="GO:0016829">
    <property type="term" value="F:lyase activity"/>
    <property type="evidence" value="ECO:0007669"/>
    <property type="project" value="InterPro"/>
</dbReference>
<dbReference type="Gene3D" id="1.10.4100.10">
    <property type="entry name" value="2-methylcitrate dehydratase PrpD"/>
    <property type="match status" value="1"/>
</dbReference>
<dbReference type="InterPro" id="IPR045336">
    <property type="entry name" value="MmgE_PrpD_N"/>
</dbReference>
<evidence type="ECO:0000259" key="1">
    <source>
        <dbReference type="Pfam" id="PF03972"/>
    </source>
</evidence>
<sequence length="86" mass="8860">MIGIFGAVIAAAKVLKVDAHTLSHALAIAASMASGVRGNFGSQTKALHAGMAAFNGINALELAQLVSPVVSMCWKMPMALRRVLLA</sequence>
<evidence type="ECO:0000313" key="2">
    <source>
        <dbReference type="EMBL" id="GAL03423.1"/>
    </source>
</evidence>
<dbReference type="Pfam" id="PF03972">
    <property type="entry name" value="MmgE_PrpD_N"/>
    <property type="match status" value="1"/>
</dbReference>
<dbReference type="EMBL" id="BBMN01000002">
    <property type="protein sequence ID" value="GAL03423.1"/>
    <property type="molecule type" value="Genomic_DNA"/>
</dbReference>
<dbReference type="SUPFAM" id="SSF103378">
    <property type="entry name" value="2-methylcitrate dehydratase PrpD"/>
    <property type="match status" value="1"/>
</dbReference>
<proteinExistence type="predicted"/>
<dbReference type="InterPro" id="IPR042183">
    <property type="entry name" value="MmgE/PrpD_sf_1"/>
</dbReference>
<protein>
    <submittedName>
        <fullName evidence="2">Immune-responsive protein 1</fullName>
    </submittedName>
</protein>
<reference evidence="2 3" key="1">
    <citation type="journal article" date="2014" name="Genome Announc.">
        <title>Draft Genome Sequences of Two Vibrionaceae Species, Vibrio ponticus C121 and Photobacterium aphoticum C119, Isolated as Coral Reef Microbiota.</title>
        <authorList>
            <person name="Al-saari N."/>
            <person name="Meirelles P.M."/>
            <person name="Mino S."/>
            <person name="Suda W."/>
            <person name="Oshima K."/>
            <person name="Hattori M."/>
            <person name="Ohkuma M."/>
            <person name="Thompson F.L."/>
            <person name="Gomez-Gil B."/>
            <person name="Sawabe T."/>
            <person name="Sawabe T."/>
        </authorList>
    </citation>
    <scope>NUCLEOTIDE SEQUENCE [LARGE SCALE GENOMIC DNA]</scope>
    <source>
        <strain evidence="2 3">JCM 19237</strain>
    </source>
</reference>
<dbReference type="STRING" id="754436.JCM19237_6317"/>
<dbReference type="AlphaFoldDB" id="A0A090QMG2"/>
<comment type="caution">
    <text evidence="2">The sequence shown here is derived from an EMBL/GenBank/DDBJ whole genome shotgun (WGS) entry which is preliminary data.</text>
</comment>
<dbReference type="InterPro" id="IPR036148">
    <property type="entry name" value="MmgE/PrpD_sf"/>
</dbReference>
<gene>
    <name evidence="2" type="ORF">JCM19237_6317</name>
</gene>